<dbReference type="KEGG" id="lfp:Y981_03520"/>
<dbReference type="HOGENOM" id="CLU_108280_0_0_0"/>
<feature type="coiled-coil region" evidence="1">
    <location>
        <begin position="82"/>
        <end position="109"/>
    </location>
</feature>
<keyword evidence="1" id="KW-0175">Coiled coil</keyword>
<keyword evidence="4" id="KW-1185">Reference proteome</keyword>
<gene>
    <name evidence="3" type="ORF">Y981_03520</name>
</gene>
<dbReference type="AlphaFoldDB" id="A0A059XSF9"/>
<reference evidence="3 4" key="2">
    <citation type="journal article" date="2015" name="Biomed. Res. Int.">
        <title>Effects of Arsenite Resistance on the Growth and Functional Gene Expression of Leptospirillum ferriphilum and Acidithiobacillus thiooxidans in Pure Culture and Coculture.</title>
        <authorList>
            <person name="Jiang H."/>
            <person name="Liang Y."/>
            <person name="Yin H."/>
            <person name="Xiao Y."/>
            <person name="Guo X."/>
            <person name="Xu Y."/>
            <person name="Hu Q."/>
            <person name="Liu H."/>
            <person name="Liu X."/>
        </authorList>
    </citation>
    <scope>NUCLEOTIDE SEQUENCE [LARGE SCALE GENOMIC DNA]</scope>
    <source>
        <strain evidence="3 4">YSK</strain>
    </source>
</reference>
<evidence type="ECO:0008006" key="5">
    <source>
        <dbReference type="Google" id="ProtNLM"/>
    </source>
</evidence>
<name>A0A059XSF9_9BACT</name>
<evidence type="ECO:0000256" key="1">
    <source>
        <dbReference type="SAM" id="Coils"/>
    </source>
</evidence>
<keyword evidence="2" id="KW-1133">Transmembrane helix</keyword>
<dbReference type="EMBL" id="CP007243">
    <property type="protein sequence ID" value="AIA31559.1"/>
    <property type="molecule type" value="Genomic_DNA"/>
</dbReference>
<feature type="transmembrane region" description="Helical" evidence="2">
    <location>
        <begin position="142"/>
        <end position="163"/>
    </location>
</feature>
<protein>
    <recommendedName>
        <fullName evidence="5">MobE</fullName>
    </recommendedName>
</protein>
<keyword evidence="2" id="KW-0812">Transmembrane</keyword>
<evidence type="ECO:0000313" key="3">
    <source>
        <dbReference type="EMBL" id="AIA31559.1"/>
    </source>
</evidence>
<dbReference type="RefSeq" id="WP_038504769.1">
    <property type="nucleotide sequence ID" value="NZ_CP007243.1"/>
</dbReference>
<dbReference type="Proteomes" id="UP000027059">
    <property type="component" value="Chromosome"/>
</dbReference>
<sequence length="222" mass="24479">MNVEQAFKNVVGREMTPDEVVRYLKLQKEFEIPDTDAIWMMFIWFEFYQRIFEKFPENAKAETEKVITQLREASTAVTAATSAEVKAAREKAALEIAKAQEAAKAALNQALSQTISAAVQRAIDQIVQSTHVQALKTQARKWALAGAITAVVLVAALAGGVGWEAYRTGLAGGYASGVTVGGNFRHFVDCDLPGWKLEEKKDGSTWCYPLATTKGTYGWRIR</sequence>
<accession>A0A059XSF9</accession>
<evidence type="ECO:0000256" key="2">
    <source>
        <dbReference type="SAM" id="Phobius"/>
    </source>
</evidence>
<evidence type="ECO:0000313" key="4">
    <source>
        <dbReference type="Proteomes" id="UP000027059"/>
    </source>
</evidence>
<proteinExistence type="predicted"/>
<organism evidence="3 4">
    <name type="scientific">Leptospirillum ferriphilum YSK</name>
    <dbReference type="NCBI Taxonomy" id="1441628"/>
    <lineage>
        <taxon>Bacteria</taxon>
        <taxon>Pseudomonadati</taxon>
        <taxon>Nitrospirota</taxon>
        <taxon>Nitrospiria</taxon>
        <taxon>Nitrospirales</taxon>
        <taxon>Nitrospiraceae</taxon>
        <taxon>Leptospirillum</taxon>
    </lineage>
</organism>
<keyword evidence="2" id="KW-0472">Membrane</keyword>
<reference evidence="4" key="1">
    <citation type="submission" date="2014-02" db="EMBL/GenBank/DDBJ databases">
        <title>Complete genome sequence and comparative genomic analysis of the nitrogen-fixing bacterium Leptospirillum ferriphilum YSK.</title>
        <authorList>
            <person name="Guo X."/>
            <person name="Yin H."/>
            <person name="Liang Y."/>
            <person name="Hu Q."/>
            <person name="Ma L."/>
            <person name="Xiao Y."/>
            <person name="Zhang X."/>
            <person name="Qiu G."/>
            <person name="Liu X."/>
        </authorList>
    </citation>
    <scope>NUCLEOTIDE SEQUENCE [LARGE SCALE GENOMIC DNA]</scope>
    <source>
        <strain evidence="4">YSK</strain>
    </source>
</reference>